<evidence type="ECO:0000313" key="1">
    <source>
        <dbReference type="EMBL" id="KAK8502953.1"/>
    </source>
</evidence>
<accession>A0ABR2B7K4</accession>
<proteinExistence type="predicted"/>
<dbReference type="EMBL" id="JBBPBM010000159">
    <property type="protein sequence ID" value="KAK8502953.1"/>
    <property type="molecule type" value="Genomic_DNA"/>
</dbReference>
<protein>
    <submittedName>
        <fullName evidence="1">Uncharacterized protein</fullName>
    </submittedName>
</protein>
<sequence length="133" mass="15005">MREVFHLPDDLTEEPNCLNSECPSAEASQKIQPSIGATSDLQDVEDDIFTNKNESESVDGDIDDEIDSSLKGKKKKIDSSARTAWAVLIRWLKDGIFRGWDSWHRSSLKKKKGDYFGEANPVNLTFLQKATKE</sequence>
<comment type="caution">
    <text evidence="1">The sequence shown here is derived from an EMBL/GenBank/DDBJ whole genome shotgun (WGS) entry which is preliminary data.</text>
</comment>
<reference evidence="1 2" key="1">
    <citation type="journal article" date="2024" name="G3 (Bethesda)">
        <title>Genome assembly of Hibiscus sabdariffa L. provides insights into metabolisms of medicinal natural products.</title>
        <authorList>
            <person name="Kim T."/>
        </authorList>
    </citation>
    <scope>NUCLEOTIDE SEQUENCE [LARGE SCALE GENOMIC DNA]</scope>
    <source>
        <strain evidence="1">TK-2024</strain>
        <tissue evidence="1">Old leaves</tissue>
    </source>
</reference>
<dbReference type="Proteomes" id="UP001472677">
    <property type="component" value="Unassembled WGS sequence"/>
</dbReference>
<keyword evidence="2" id="KW-1185">Reference proteome</keyword>
<gene>
    <name evidence="1" type="ORF">V6N12_054178</name>
</gene>
<name>A0ABR2B7K4_9ROSI</name>
<organism evidence="1 2">
    <name type="scientific">Hibiscus sabdariffa</name>
    <name type="common">roselle</name>
    <dbReference type="NCBI Taxonomy" id="183260"/>
    <lineage>
        <taxon>Eukaryota</taxon>
        <taxon>Viridiplantae</taxon>
        <taxon>Streptophyta</taxon>
        <taxon>Embryophyta</taxon>
        <taxon>Tracheophyta</taxon>
        <taxon>Spermatophyta</taxon>
        <taxon>Magnoliopsida</taxon>
        <taxon>eudicotyledons</taxon>
        <taxon>Gunneridae</taxon>
        <taxon>Pentapetalae</taxon>
        <taxon>rosids</taxon>
        <taxon>malvids</taxon>
        <taxon>Malvales</taxon>
        <taxon>Malvaceae</taxon>
        <taxon>Malvoideae</taxon>
        <taxon>Hibiscus</taxon>
    </lineage>
</organism>
<evidence type="ECO:0000313" key="2">
    <source>
        <dbReference type="Proteomes" id="UP001472677"/>
    </source>
</evidence>